<evidence type="ECO:0000313" key="2">
    <source>
        <dbReference type="Proteomes" id="UP001164539"/>
    </source>
</evidence>
<organism evidence="1 2">
    <name type="scientific">Melia azedarach</name>
    <name type="common">Chinaberry tree</name>
    <dbReference type="NCBI Taxonomy" id="155640"/>
    <lineage>
        <taxon>Eukaryota</taxon>
        <taxon>Viridiplantae</taxon>
        <taxon>Streptophyta</taxon>
        <taxon>Embryophyta</taxon>
        <taxon>Tracheophyta</taxon>
        <taxon>Spermatophyta</taxon>
        <taxon>Magnoliopsida</taxon>
        <taxon>eudicotyledons</taxon>
        <taxon>Gunneridae</taxon>
        <taxon>Pentapetalae</taxon>
        <taxon>rosids</taxon>
        <taxon>malvids</taxon>
        <taxon>Sapindales</taxon>
        <taxon>Meliaceae</taxon>
        <taxon>Melia</taxon>
    </lineage>
</organism>
<reference evidence="1 2" key="1">
    <citation type="journal article" date="2023" name="Science">
        <title>Complex scaffold remodeling in plant triterpene biosynthesis.</title>
        <authorList>
            <person name="De La Pena R."/>
            <person name="Hodgson H."/>
            <person name="Liu J.C."/>
            <person name="Stephenson M.J."/>
            <person name="Martin A.C."/>
            <person name="Owen C."/>
            <person name="Harkess A."/>
            <person name="Leebens-Mack J."/>
            <person name="Jimenez L.E."/>
            <person name="Osbourn A."/>
            <person name="Sattely E.S."/>
        </authorList>
    </citation>
    <scope>NUCLEOTIDE SEQUENCE [LARGE SCALE GENOMIC DNA]</scope>
    <source>
        <strain evidence="2">cv. JPN11</strain>
        <tissue evidence="1">Leaf</tissue>
    </source>
</reference>
<gene>
    <name evidence="1" type="ORF">OWV82_013135</name>
</gene>
<name>A0ACC1XTD8_MELAZ</name>
<evidence type="ECO:0000313" key="1">
    <source>
        <dbReference type="EMBL" id="KAJ4714685.1"/>
    </source>
</evidence>
<protein>
    <submittedName>
        <fullName evidence="1">Mixed-linked glucan synthase</fullName>
    </submittedName>
</protein>
<keyword evidence="2" id="KW-1185">Reference proteome</keyword>
<proteinExistence type="predicted"/>
<comment type="caution">
    <text evidence="1">The sequence shown here is derived from an EMBL/GenBank/DDBJ whole genome shotgun (WGS) entry which is preliminary data.</text>
</comment>
<dbReference type="EMBL" id="CM051400">
    <property type="protein sequence ID" value="KAJ4714685.1"/>
    <property type="molecule type" value="Genomic_DNA"/>
</dbReference>
<dbReference type="Proteomes" id="UP001164539">
    <property type="component" value="Chromosome 7"/>
</dbReference>
<accession>A0ACC1XTD8</accession>
<sequence>MSRKFPSWCYWEGNPAAFQPAVQPPTNPGCTTSCKKLDGVAAWLLNGVAAVFFKTLERCSCINIDTVDEPDHDQNSSYQPLVSSNDAHFQQLGLTAERCGNSSEKLNKKGMEINNNVN</sequence>